<reference evidence="2 3" key="1">
    <citation type="submission" date="2019-06" db="EMBL/GenBank/DDBJ databases">
        <title>Streptomyces sporangiiformans sp. nov., a novel actinomycete isolated from soil in Mount Song.</title>
        <authorList>
            <person name="Han L."/>
        </authorList>
    </citation>
    <scope>NUCLEOTIDE SEQUENCE [LARGE SCALE GENOMIC DNA]</scope>
    <source>
        <strain evidence="2 3">NEAU-SSA 1</strain>
    </source>
</reference>
<dbReference type="PROSITE" id="PS51318">
    <property type="entry name" value="TAT"/>
    <property type="match status" value="1"/>
</dbReference>
<dbReference type="InterPro" id="IPR006311">
    <property type="entry name" value="TAT_signal"/>
</dbReference>
<protein>
    <submittedName>
        <fullName evidence="2">Intradiol ring-cleavage dioxygenase</fullName>
    </submittedName>
</protein>
<dbReference type="SUPFAM" id="SSF49482">
    <property type="entry name" value="Aromatic compound dioxygenase"/>
    <property type="match status" value="1"/>
</dbReference>
<evidence type="ECO:0000259" key="1">
    <source>
        <dbReference type="Pfam" id="PF00775"/>
    </source>
</evidence>
<comment type="caution">
    <text evidence="2">The sequence shown here is derived from an EMBL/GenBank/DDBJ whole genome shotgun (WGS) entry which is preliminary data.</text>
</comment>
<dbReference type="GO" id="GO:0016702">
    <property type="term" value="F:oxidoreductase activity, acting on single donors with incorporation of molecular oxygen, incorporation of two atoms of oxygen"/>
    <property type="evidence" value="ECO:0007669"/>
    <property type="project" value="InterPro"/>
</dbReference>
<keyword evidence="2" id="KW-0223">Dioxygenase</keyword>
<dbReference type="InterPro" id="IPR015889">
    <property type="entry name" value="Intradiol_dOase_core"/>
</dbReference>
<feature type="domain" description="Intradiol ring-cleavage dioxygenases" evidence="1">
    <location>
        <begin position="68"/>
        <end position="164"/>
    </location>
</feature>
<dbReference type="EMBL" id="VCHX02000158">
    <property type="protein sequence ID" value="TPQ19514.1"/>
    <property type="molecule type" value="Genomic_DNA"/>
</dbReference>
<organism evidence="2 3">
    <name type="scientific">Streptomyces sporangiiformans</name>
    <dbReference type="NCBI Taxonomy" id="2315329"/>
    <lineage>
        <taxon>Bacteria</taxon>
        <taxon>Bacillati</taxon>
        <taxon>Actinomycetota</taxon>
        <taxon>Actinomycetes</taxon>
        <taxon>Kitasatosporales</taxon>
        <taxon>Streptomycetaceae</taxon>
        <taxon>Streptomyces</taxon>
    </lineage>
</organism>
<dbReference type="Proteomes" id="UP000317378">
    <property type="component" value="Unassembled WGS sequence"/>
</dbReference>
<dbReference type="RefSeq" id="WP_119102882.1">
    <property type="nucleotide sequence ID" value="NZ_QXMJ01000158.1"/>
</dbReference>
<dbReference type="CDD" id="cd03457">
    <property type="entry name" value="intradiol_dioxygenase_like"/>
    <property type="match status" value="1"/>
</dbReference>
<keyword evidence="3" id="KW-1185">Reference proteome</keyword>
<dbReference type="OrthoDB" id="9800887at2"/>
<sequence>MTETHTGSEAASIRRRTVLIATGATAATPAVGAAAPDSPGTVTTAEGIAGTAPVADTAVCTLTKEMTEGPYYLDGAYVRADLREDKAGIPLQLTLTVVDDDTCAPLDQALVEIWHCDALGEYSGFVGNNGHEGPDNGTFLRGGVLTGTDGVAKLTTIYPGWYRGRCVHIHLKVHTDVTLTEDGSFEGGQELHTGQLFFDESVTEDVATVAAYAANDVPRTTLDRDSIYDGGGAASGLLTLTAVGNSPSSGYAGALTVGVAS</sequence>
<accession>A0A505D752</accession>
<dbReference type="PANTHER" id="PTHR34315:SF1">
    <property type="entry name" value="INTRADIOL RING-CLEAVAGE DIOXYGENASES DOMAIN-CONTAINING PROTEIN-RELATED"/>
    <property type="match status" value="1"/>
</dbReference>
<dbReference type="InterPro" id="IPR000627">
    <property type="entry name" value="Intradiol_dOase_C"/>
</dbReference>
<dbReference type="PANTHER" id="PTHR34315">
    <property type="match status" value="1"/>
</dbReference>
<evidence type="ECO:0000313" key="3">
    <source>
        <dbReference type="Proteomes" id="UP000317378"/>
    </source>
</evidence>
<dbReference type="GO" id="GO:0008199">
    <property type="term" value="F:ferric iron binding"/>
    <property type="evidence" value="ECO:0007669"/>
    <property type="project" value="InterPro"/>
</dbReference>
<proteinExistence type="predicted"/>
<dbReference type="Pfam" id="PF00775">
    <property type="entry name" value="Dioxygenase_C"/>
    <property type="match status" value="1"/>
</dbReference>
<dbReference type="Gene3D" id="2.60.130.10">
    <property type="entry name" value="Aromatic compound dioxygenase"/>
    <property type="match status" value="1"/>
</dbReference>
<gene>
    <name evidence="2" type="ORF">FGD71_025715</name>
</gene>
<evidence type="ECO:0000313" key="2">
    <source>
        <dbReference type="EMBL" id="TPQ19514.1"/>
    </source>
</evidence>
<keyword evidence="2" id="KW-0560">Oxidoreductase</keyword>
<name>A0A505D752_9ACTN</name>
<dbReference type="AlphaFoldDB" id="A0A505D752"/>